<keyword evidence="4" id="KW-0804">Transcription</keyword>
<dbReference type="InterPro" id="IPR013325">
    <property type="entry name" value="RNA_pol_sigma_r2"/>
</dbReference>
<dbReference type="GO" id="GO:0016987">
    <property type="term" value="F:sigma factor activity"/>
    <property type="evidence" value="ECO:0007669"/>
    <property type="project" value="UniProtKB-KW"/>
</dbReference>
<reference evidence="7 8" key="1">
    <citation type="journal article" date="2011" name="J. Biotechnol.">
        <title>The complete genome sequence of the dominant Sinorhizobium meliloti field isolate SM11 extends the S. meliloti pan-genome.</title>
        <authorList>
            <person name="Schneiker-Bekel S."/>
            <person name="Wibberg D."/>
            <person name="Bekel T."/>
            <person name="Blom J."/>
            <person name="Linke B."/>
            <person name="Neuweger H."/>
            <person name="Stiens M."/>
            <person name="Vorholter F.J."/>
            <person name="Weidner S."/>
            <person name="Goesmann A."/>
            <person name="Puhler A."/>
            <person name="Schluter A."/>
        </authorList>
    </citation>
    <scope>NUCLEOTIDE SEQUENCE [LARGE SCALE GENOMIC DNA]</scope>
    <source>
        <strain evidence="7 8">SM11</strain>
    </source>
</reference>
<dbReference type="AlphaFoldDB" id="F7X1A6"/>
<dbReference type="CDD" id="cd06171">
    <property type="entry name" value="Sigma70_r4"/>
    <property type="match status" value="1"/>
</dbReference>
<feature type="domain" description="RNA polymerase sigma-70 region 2" evidence="5">
    <location>
        <begin position="61"/>
        <end position="123"/>
    </location>
</feature>
<dbReference type="InterPro" id="IPR039425">
    <property type="entry name" value="RNA_pol_sigma-70-like"/>
</dbReference>
<proteinExistence type="inferred from homology"/>
<dbReference type="Gene3D" id="1.10.10.10">
    <property type="entry name" value="Winged helix-like DNA-binding domain superfamily/Winged helix DNA-binding domain"/>
    <property type="match status" value="1"/>
</dbReference>
<dbReference type="GO" id="GO:0006352">
    <property type="term" value="P:DNA-templated transcription initiation"/>
    <property type="evidence" value="ECO:0007669"/>
    <property type="project" value="InterPro"/>
</dbReference>
<evidence type="ECO:0000313" key="8">
    <source>
        <dbReference type="Proteomes" id="UP000009045"/>
    </source>
</evidence>
<dbReference type="InterPro" id="IPR013324">
    <property type="entry name" value="RNA_pol_sigma_r3/r4-like"/>
</dbReference>
<dbReference type="InterPro" id="IPR036388">
    <property type="entry name" value="WH-like_DNA-bd_sf"/>
</dbReference>
<feature type="domain" description="RNA polymerase sigma factor 70 region 4 type 2" evidence="6">
    <location>
        <begin position="151"/>
        <end position="203"/>
    </location>
</feature>
<organism evidence="7 8">
    <name type="scientific">Sinorhizobium meliloti (strain SM11)</name>
    <dbReference type="NCBI Taxonomy" id="707241"/>
    <lineage>
        <taxon>Bacteria</taxon>
        <taxon>Pseudomonadati</taxon>
        <taxon>Pseudomonadota</taxon>
        <taxon>Alphaproteobacteria</taxon>
        <taxon>Hyphomicrobiales</taxon>
        <taxon>Rhizobiaceae</taxon>
        <taxon>Sinorhizobium/Ensifer group</taxon>
        <taxon>Sinorhizobium</taxon>
    </lineage>
</organism>
<evidence type="ECO:0000259" key="5">
    <source>
        <dbReference type="Pfam" id="PF04542"/>
    </source>
</evidence>
<evidence type="ECO:0000256" key="4">
    <source>
        <dbReference type="ARBA" id="ARBA00023163"/>
    </source>
</evidence>
<gene>
    <name evidence="7" type="primary">rpoE3</name>
    <name evidence="7" type="ordered locus">SM11_chr0804</name>
</gene>
<evidence type="ECO:0000256" key="2">
    <source>
        <dbReference type="ARBA" id="ARBA00023015"/>
    </source>
</evidence>
<evidence type="ECO:0000259" key="6">
    <source>
        <dbReference type="Pfam" id="PF08281"/>
    </source>
</evidence>
<accession>F7X1A6</accession>
<dbReference type="PANTHER" id="PTHR43133">
    <property type="entry name" value="RNA POLYMERASE ECF-TYPE SIGMA FACTO"/>
    <property type="match status" value="1"/>
</dbReference>
<sequence>MPGRKNLFPFRLFPCRLRTKCSISLMVRPDGEWTRDPARFTGRAMRPAAEMKDFRRDLVSLLPKLRRFAITLARNANDADDLVQEVCERAIARSHLWNGEGRLESWVYAMTRNLWVDEIRKRKVRSAGAVDVFERDEPHVEATAEKAAYANQVQKMILSMSEGLASVFLLVNVEGHSYRETAEILGIPVGTVMSRLSTARLRLAAMLSENTERRA</sequence>
<dbReference type="GO" id="GO:0003677">
    <property type="term" value="F:DNA binding"/>
    <property type="evidence" value="ECO:0007669"/>
    <property type="project" value="InterPro"/>
</dbReference>
<dbReference type="Proteomes" id="UP000009045">
    <property type="component" value="Chromosome"/>
</dbReference>
<dbReference type="Gene3D" id="1.10.1740.10">
    <property type="match status" value="1"/>
</dbReference>
<protein>
    <submittedName>
        <fullName evidence="7">Rna polymerase sigma-e factor (Sigma-24)</fullName>
    </submittedName>
</protein>
<dbReference type="InterPro" id="IPR013249">
    <property type="entry name" value="RNA_pol_sigma70_r4_t2"/>
</dbReference>
<dbReference type="SUPFAM" id="SSF88659">
    <property type="entry name" value="Sigma3 and sigma4 domains of RNA polymerase sigma factors"/>
    <property type="match status" value="1"/>
</dbReference>
<dbReference type="InterPro" id="IPR007627">
    <property type="entry name" value="RNA_pol_sigma70_r2"/>
</dbReference>
<dbReference type="SUPFAM" id="SSF88946">
    <property type="entry name" value="Sigma2 domain of RNA polymerase sigma factors"/>
    <property type="match status" value="1"/>
</dbReference>
<comment type="similarity">
    <text evidence="1">Belongs to the sigma-70 factor family. ECF subfamily.</text>
</comment>
<dbReference type="EMBL" id="CP001830">
    <property type="protein sequence ID" value="AEH78082.1"/>
    <property type="molecule type" value="Genomic_DNA"/>
</dbReference>
<dbReference type="Pfam" id="PF04542">
    <property type="entry name" value="Sigma70_r2"/>
    <property type="match status" value="1"/>
</dbReference>
<evidence type="ECO:0000256" key="3">
    <source>
        <dbReference type="ARBA" id="ARBA00023082"/>
    </source>
</evidence>
<dbReference type="PATRIC" id="fig|707241.3.peg.839"/>
<dbReference type="NCBIfam" id="TIGR02937">
    <property type="entry name" value="sigma70-ECF"/>
    <property type="match status" value="1"/>
</dbReference>
<dbReference type="HOGENOM" id="CLU_047691_1_4_5"/>
<dbReference type="KEGG" id="smx:SM11_chr0804"/>
<name>F7X1A6_SINMM</name>
<dbReference type="InterPro" id="IPR014284">
    <property type="entry name" value="RNA_pol_sigma-70_dom"/>
</dbReference>
<keyword evidence="3" id="KW-0731">Sigma factor</keyword>
<dbReference type="Pfam" id="PF08281">
    <property type="entry name" value="Sigma70_r4_2"/>
    <property type="match status" value="1"/>
</dbReference>
<evidence type="ECO:0000313" key="7">
    <source>
        <dbReference type="EMBL" id="AEH78082.1"/>
    </source>
</evidence>
<dbReference type="PANTHER" id="PTHR43133:SF25">
    <property type="entry name" value="RNA POLYMERASE SIGMA FACTOR RFAY-RELATED"/>
    <property type="match status" value="1"/>
</dbReference>
<keyword evidence="2" id="KW-0805">Transcription regulation</keyword>
<evidence type="ECO:0000256" key="1">
    <source>
        <dbReference type="ARBA" id="ARBA00010641"/>
    </source>
</evidence>